<dbReference type="CDD" id="cd04301">
    <property type="entry name" value="NAT_SF"/>
    <property type="match status" value="1"/>
</dbReference>
<dbReference type="InterPro" id="IPR016181">
    <property type="entry name" value="Acyl_CoA_acyltransferase"/>
</dbReference>
<dbReference type="Proteomes" id="UP000222106">
    <property type="component" value="Unassembled WGS sequence"/>
</dbReference>
<name>A0A2A9EIA9_9MICO</name>
<comment type="caution">
    <text evidence="2">The sequence shown here is derived from an EMBL/GenBank/DDBJ whole genome shotgun (WGS) entry which is preliminary data.</text>
</comment>
<dbReference type="Gene3D" id="3.40.630.30">
    <property type="match status" value="1"/>
</dbReference>
<feature type="domain" description="N-acetyltransferase" evidence="1">
    <location>
        <begin position="30"/>
        <end position="187"/>
    </location>
</feature>
<keyword evidence="3" id="KW-1185">Reference proteome</keyword>
<proteinExistence type="predicted"/>
<dbReference type="PROSITE" id="PS51186">
    <property type="entry name" value="GNAT"/>
    <property type="match status" value="1"/>
</dbReference>
<evidence type="ECO:0000259" key="1">
    <source>
        <dbReference type="PROSITE" id="PS51186"/>
    </source>
</evidence>
<protein>
    <submittedName>
        <fullName evidence="2">Acetyltransferase (GNAT) family protein</fullName>
    </submittedName>
</protein>
<organism evidence="2 3">
    <name type="scientific">Georgenia soli</name>
    <dbReference type="NCBI Taxonomy" id="638953"/>
    <lineage>
        <taxon>Bacteria</taxon>
        <taxon>Bacillati</taxon>
        <taxon>Actinomycetota</taxon>
        <taxon>Actinomycetes</taxon>
        <taxon>Micrococcales</taxon>
        <taxon>Bogoriellaceae</taxon>
        <taxon>Georgenia</taxon>
    </lineage>
</organism>
<gene>
    <name evidence="2" type="ORF">ATJ97_1044</name>
</gene>
<dbReference type="Pfam" id="PF00583">
    <property type="entry name" value="Acetyltransf_1"/>
    <property type="match status" value="1"/>
</dbReference>
<accession>A0A2A9EIA9</accession>
<evidence type="ECO:0000313" key="3">
    <source>
        <dbReference type="Proteomes" id="UP000222106"/>
    </source>
</evidence>
<dbReference type="AlphaFoldDB" id="A0A2A9EIA9"/>
<keyword evidence="2" id="KW-0808">Transferase</keyword>
<dbReference type="GO" id="GO:0016747">
    <property type="term" value="F:acyltransferase activity, transferring groups other than amino-acyl groups"/>
    <property type="evidence" value="ECO:0007669"/>
    <property type="project" value="InterPro"/>
</dbReference>
<dbReference type="EMBL" id="PDJI01000004">
    <property type="protein sequence ID" value="PFG38563.1"/>
    <property type="molecule type" value="Genomic_DNA"/>
</dbReference>
<dbReference type="SUPFAM" id="SSF55729">
    <property type="entry name" value="Acyl-CoA N-acyltransferases (Nat)"/>
    <property type="match status" value="1"/>
</dbReference>
<reference evidence="2 3" key="1">
    <citation type="submission" date="2017-10" db="EMBL/GenBank/DDBJ databases">
        <title>Sequencing the genomes of 1000 actinobacteria strains.</title>
        <authorList>
            <person name="Klenk H.-P."/>
        </authorList>
    </citation>
    <scope>NUCLEOTIDE SEQUENCE [LARGE SCALE GENOMIC DNA]</scope>
    <source>
        <strain evidence="2 3">DSM 21838</strain>
    </source>
</reference>
<dbReference type="InterPro" id="IPR000182">
    <property type="entry name" value="GNAT_dom"/>
</dbReference>
<evidence type="ECO:0000313" key="2">
    <source>
        <dbReference type="EMBL" id="PFG38563.1"/>
    </source>
</evidence>
<dbReference type="OrthoDB" id="275336at2"/>
<sequence length="187" mass="20585">MLVTVTYLQATDPATLAPPSSPRPSSFTLERVSEPDPRLNSRLYCAVGAGWSWTDRLGWPPEEWARWLAVPGRETWVARVDGEIAGYAELAGETRDSAADGGTEVEIVYLGLLPAFTGRGLGGHLLADVLVRAWALPERWPGLPPATRVWLHTCSLDSPHALANYRARGLEVYRTERLERRVALPSS</sequence>